<dbReference type="STRING" id="339866.GCA_001418255_02713"/>
<protein>
    <recommendedName>
        <fullName evidence="4">Phasin family protein</fullName>
    </recommendedName>
</protein>
<dbReference type="RefSeq" id="WP_055451533.1">
    <property type="nucleotide sequence ID" value="NZ_CYHF01000010.1"/>
</dbReference>
<gene>
    <name evidence="2" type="ORF">Ga0061069_110151</name>
</gene>
<dbReference type="EMBL" id="CYHF01000010">
    <property type="protein sequence ID" value="CUA99908.1"/>
    <property type="molecule type" value="Genomic_DNA"/>
</dbReference>
<proteinExistence type="predicted"/>
<feature type="region of interest" description="Disordered" evidence="1">
    <location>
        <begin position="152"/>
        <end position="219"/>
    </location>
</feature>
<dbReference type="Proteomes" id="UP000183649">
    <property type="component" value="Unassembled WGS sequence"/>
</dbReference>
<evidence type="ECO:0008006" key="4">
    <source>
        <dbReference type="Google" id="ProtNLM"/>
    </source>
</evidence>
<evidence type="ECO:0000313" key="3">
    <source>
        <dbReference type="Proteomes" id="UP000183649"/>
    </source>
</evidence>
<keyword evidence="3" id="KW-1185">Reference proteome</keyword>
<evidence type="ECO:0000256" key="1">
    <source>
        <dbReference type="SAM" id="MobiDB-lite"/>
    </source>
</evidence>
<reference evidence="3" key="1">
    <citation type="submission" date="2015-08" db="EMBL/GenBank/DDBJ databases">
        <authorList>
            <person name="Varghese N."/>
        </authorList>
    </citation>
    <scope>NUCLEOTIDE SEQUENCE [LARGE SCALE GENOMIC DNA]</scope>
    <source>
        <strain evidence="3">DSM 18181</strain>
    </source>
</reference>
<sequence>MSAKHKTPIGRTVKIRADEPNAPRGEIIGKLTVDGVLPLAFASHLFAVDYGVEVDLTAMHERMMTAAADASGGELGALERMLSAQAQTLNVMFTELARRAALNMGEHLDATETYLRLAFKAQAQSRATVEALAEIKNPRAVAFVKQANIAQQQQVNNGTPRVEDSPKPANEQSCLEAPNEWSTLDTRAKTTPARSNPAMETVGAVHRAKDARGKGRIVG</sequence>
<dbReference type="AlphaFoldDB" id="A0A0K6IA51"/>
<organism evidence="2 3">
    <name type="scientific">Thiomonas bhubaneswarensis</name>
    <dbReference type="NCBI Taxonomy" id="339866"/>
    <lineage>
        <taxon>Bacteria</taxon>
        <taxon>Pseudomonadati</taxon>
        <taxon>Pseudomonadota</taxon>
        <taxon>Betaproteobacteria</taxon>
        <taxon>Burkholderiales</taxon>
        <taxon>Thiomonas</taxon>
    </lineage>
</organism>
<accession>A0A0K6IA51</accession>
<name>A0A0K6IA51_9BURK</name>
<evidence type="ECO:0000313" key="2">
    <source>
        <dbReference type="EMBL" id="CUA99908.1"/>
    </source>
</evidence>